<accession>A0A8J2XUU1</accession>
<dbReference type="NCBIfam" id="NF033208">
    <property type="entry name" value="choice_anch_E"/>
    <property type="match status" value="1"/>
</dbReference>
<dbReference type="Proteomes" id="UP000607559">
    <property type="component" value="Unassembled WGS sequence"/>
</dbReference>
<reference evidence="3" key="2">
    <citation type="submission" date="2020-09" db="EMBL/GenBank/DDBJ databases">
        <authorList>
            <person name="Sun Q."/>
            <person name="Zhou Y."/>
        </authorList>
    </citation>
    <scope>NUCLEOTIDE SEQUENCE</scope>
    <source>
        <strain evidence="3">CGMCC 1.15448</strain>
    </source>
</reference>
<organism evidence="3 4">
    <name type="scientific">Puia dinghuensis</name>
    <dbReference type="NCBI Taxonomy" id="1792502"/>
    <lineage>
        <taxon>Bacteria</taxon>
        <taxon>Pseudomonadati</taxon>
        <taxon>Bacteroidota</taxon>
        <taxon>Chitinophagia</taxon>
        <taxon>Chitinophagales</taxon>
        <taxon>Chitinophagaceae</taxon>
        <taxon>Puia</taxon>
    </lineage>
</organism>
<comment type="caution">
    <text evidence="3">The sequence shown here is derived from an EMBL/GenBank/DDBJ whole genome shotgun (WGS) entry which is preliminary data.</text>
</comment>
<evidence type="ECO:0000259" key="2">
    <source>
        <dbReference type="Pfam" id="PF18962"/>
    </source>
</evidence>
<evidence type="ECO:0000313" key="3">
    <source>
        <dbReference type="EMBL" id="GGB14318.1"/>
    </source>
</evidence>
<evidence type="ECO:0000256" key="1">
    <source>
        <dbReference type="SAM" id="SignalP"/>
    </source>
</evidence>
<keyword evidence="1" id="KW-0732">Signal</keyword>
<dbReference type="NCBIfam" id="TIGR04183">
    <property type="entry name" value="Por_Secre_tail"/>
    <property type="match status" value="1"/>
</dbReference>
<dbReference type="InterPro" id="IPR013783">
    <property type="entry name" value="Ig-like_fold"/>
</dbReference>
<dbReference type="InterPro" id="IPR026444">
    <property type="entry name" value="Secre_tail"/>
</dbReference>
<evidence type="ECO:0000313" key="4">
    <source>
        <dbReference type="Proteomes" id="UP000607559"/>
    </source>
</evidence>
<feature type="signal peptide" evidence="1">
    <location>
        <begin position="1"/>
        <end position="28"/>
    </location>
</feature>
<dbReference type="EMBL" id="BMJC01000004">
    <property type="protein sequence ID" value="GGB14318.1"/>
    <property type="molecule type" value="Genomic_DNA"/>
</dbReference>
<keyword evidence="4" id="KW-1185">Reference proteome</keyword>
<dbReference type="Gene3D" id="2.60.40.10">
    <property type="entry name" value="Immunoglobulins"/>
    <property type="match status" value="1"/>
</dbReference>
<feature type="chain" id="PRO_5035149070" description="Secretion system C-terminal sorting domain-containing protein" evidence="1">
    <location>
        <begin position="29"/>
        <end position="393"/>
    </location>
</feature>
<name>A0A8J2XUU1_9BACT</name>
<proteinExistence type="predicted"/>
<protein>
    <recommendedName>
        <fullName evidence="2">Secretion system C-terminal sorting domain-containing protein</fullName>
    </recommendedName>
</protein>
<feature type="domain" description="Secretion system C-terminal sorting" evidence="2">
    <location>
        <begin position="314"/>
        <end position="383"/>
    </location>
</feature>
<dbReference type="RefSeq" id="WP_188935536.1">
    <property type="nucleotide sequence ID" value="NZ_BMJC01000004.1"/>
</dbReference>
<dbReference type="AlphaFoldDB" id="A0A8J2XUU1"/>
<reference evidence="3" key="1">
    <citation type="journal article" date="2014" name="Int. J. Syst. Evol. Microbiol.">
        <title>Complete genome sequence of Corynebacterium casei LMG S-19264T (=DSM 44701T), isolated from a smear-ripened cheese.</title>
        <authorList>
            <consortium name="US DOE Joint Genome Institute (JGI-PGF)"/>
            <person name="Walter F."/>
            <person name="Albersmeier A."/>
            <person name="Kalinowski J."/>
            <person name="Ruckert C."/>
        </authorList>
    </citation>
    <scope>NUCLEOTIDE SEQUENCE</scope>
    <source>
        <strain evidence="3">CGMCC 1.15448</strain>
    </source>
</reference>
<dbReference type="Pfam" id="PF18962">
    <property type="entry name" value="Por_Secre_tail"/>
    <property type="match status" value="1"/>
</dbReference>
<sequence length="393" mass="42894">MNRYVLSLWKKLTLSLCTGMIFHGMCFAQNNTDTATQMFDTALNNNGFAMYNLSFPKFNPDSGVLVSVKISTSVSANYGFTLTNVNSSAATYQLSIGQEDQISGSYGVPYMNLTPQNVGTYNLTPGQSQVTPPFVFLSNHVSSDSITNNVTPFMGNGSVHINYMSFTYTNLIAYNNASYYYGNTVNTSAVFSIQYLFKRNPGTLAANLTRWSARLSAPLTVQLDWSAVNETAVREYDIQRSSDGRNFTTIATLPATTNGAIANGGAADYSYIDHLPDGTIGNLYYRLQMHDQGKTSYSQVRELNIAASEQGLHIYPNPATDYINIATGGANSDWQVDIISASGALVQRGSFLQASTLHVPFSTRLAAGTYFLRLTDLHGQTTRTLSFVVRGGN</sequence>
<gene>
    <name evidence="3" type="ORF">GCM10011511_42650</name>
</gene>